<evidence type="ECO:0000313" key="7">
    <source>
        <dbReference type="EMBL" id="KAF7123180.1"/>
    </source>
</evidence>
<evidence type="ECO:0000259" key="6">
    <source>
        <dbReference type="PROSITE" id="PS50066"/>
    </source>
</evidence>
<keyword evidence="5" id="KW-0539">Nucleus</keyword>
<dbReference type="SMART" id="SM00432">
    <property type="entry name" value="MADS"/>
    <property type="match status" value="2"/>
</dbReference>
<evidence type="ECO:0000313" key="8">
    <source>
        <dbReference type="Proteomes" id="UP000626092"/>
    </source>
</evidence>
<dbReference type="Gene3D" id="3.30.200.20">
    <property type="entry name" value="Phosphorylase Kinase, domain 1"/>
    <property type="match status" value="1"/>
</dbReference>
<feature type="domain" description="MADS-box" evidence="6">
    <location>
        <begin position="32"/>
        <end position="75"/>
    </location>
</feature>
<keyword evidence="4" id="KW-0804">Transcription</keyword>
<proteinExistence type="predicted"/>
<reference evidence="7" key="1">
    <citation type="submission" date="2019-11" db="EMBL/GenBank/DDBJ databases">
        <authorList>
            <person name="Liu Y."/>
            <person name="Hou J."/>
            <person name="Li T.-Q."/>
            <person name="Guan C.-H."/>
            <person name="Wu X."/>
            <person name="Wu H.-Z."/>
            <person name="Ling F."/>
            <person name="Zhang R."/>
            <person name="Shi X.-G."/>
            <person name="Ren J.-P."/>
            <person name="Chen E.-F."/>
            <person name="Sun J.-M."/>
        </authorList>
    </citation>
    <scope>NUCLEOTIDE SEQUENCE</scope>
    <source>
        <strain evidence="7">Adult_tree_wgs_1</strain>
        <tissue evidence="7">Leaves</tissue>
    </source>
</reference>
<dbReference type="EMBL" id="WJXA01000012">
    <property type="protein sequence ID" value="KAF7123180.1"/>
    <property type="molecule type" value="Genomic_DNA"/>
</dbReference>
<dbReference type="InterPro" id="IPR011009">
    <property type="entry name" value="Kinase-like_dom_sf"/>
</dbReference>
<dbReference type="PANTHER" id="PTHR11945:SF534">
    <property type="entry name" value="MYOCYTE-SPECIFIC ENHANCER FACTOR 2"/>
    <property type="match status" value="1"/>
</dbReference>
<evidence type="ECO:0000256" key="4">
    <source>
        <dbReference type="ARBA" id="ARBA00023163"/>
    </source>
</evidence>
<dbReference type="OrthoDB" id="504170at2759"/>
<sequence>MLNHIHRWTRPLKRSWILFQKMLGFWLYETLIEDKNRRQVSFSKRRNCLMKKASELSVLCDVDIGLFIFSSRGRLAALVLFLTGPGFEPRGLMKKASKLSVLCDVDIGLFIFSGCGRPAIGLKNEKFLFGHHRFTTPTISNIILLELIFVKEKVRKGKKANREARESRKKAFTRILLPLFPHSFRYSFLIYSYSTNSVAGEEEWARRVSKEELYSELLMLSKLFSPFFRLPDSVLDTLQSGHLEGLLGMVVEKGIPRVTSNEKAYPKVVLMDAEVYQKLQCNCHVTSRHTTLLPHATKRNIIKVHELPTTVSKETSLNMDGPKGRGLFRKVKTAEHRPTGYKVAIKILNRRKMKSRNMEEKVEHMIFVQVVSGKLYAAPEIDVWSCGVILYALLCGTLPFDDENILNLFKKIKCTQRRKFGMPNLERRNKAAGKFIGYSEEEEEEEALEAPKEPRRPYTNWYHVLEEKVWLSKVVD</sequence>
<organism evidence="7 8">
    <name type="scientific">Rhododendron simsii</name>
    <name type="common">Sims's rhododendron</name>
    <dbReference type="NCBI Taxonomy" id="118357"/>
    <lineage>
        <taxon>Eukaryota</taxon>
        <taxon>Viridiplantae</taxon>
        <taxon>Streptophyta</taxon>
        <taxon>Embryophyta</taxon>
        <taxon>Tracheophyta</taxon>
        <taxon>Spermatophyta</taxon>
        <taxon>Magnoliopsida</taxon>
        <taxon>eudicotyledons</taxon>
        <taxon>Gunneridae</taxon>
        <taxon>Pentapetalae</taxon>
        <taxon>asterids</taxon>
        <taxon>Ericales</taxon>
        <taxon>Ericaceae</taxon>
        <taxon>Ericoideae</taxon>
        <taxon>Rhodoreae</taxon>
        <taxon>Rhododendron</taxon>
    </lineage>
</organism>
<comment type="caution">
    <text evidence="7">The sequence shown here is derived from an EMBL/GenBank/DDBJ whole genome shotgun (WGS) entry which is preliminary data.</text>
</comment>
<dbReference type="GO" id="GO:0045893">
    <property type="term" value="P:positive regulation of DNA-templated transcription"/>
    <property type="evidence" value="ECO:0007669"/>
    <property type="project" value="UniProtKB-ARBA"/>
</dbReference>
<evidence type="ECO:0000256" key="2">
    <source>
        <dbReference type="ARBA" id="ARBA00023015"/>
    </source>
</evidence>
<keyword evidence="2" id="KW-0805">Transcription regulation</keyword>
<dbReference type="GO" id="GO:0000978">
    <property type="term" value="F:RNA polymerase II cis-regulatory region sequence-specific DNA binding"/>
    <property type="evidence" value="ECO:0007669"/>
    <property type="project" value="TreeGrafter"/>
</dbReference>
<name>A0A834G541_RHOSS</name>
<dbReference type="PROSITE" id="PS50066">
    <property type="entry name" value="MADS_BOX_2"/>
    <property type="match status" value="2"/>
</dbReference>
<dbReference type="InterPro" id="IPR002100">
    <property type="entry name" value="TF_MADSbox"/>
</dbReference>
<evidence type="ECO:0000256" key="1">
    <source>
        <dbReference type="ARBA" id="ARBA00004123"/>
    </source>
</evidence>
<protein>
    <recommendedName>
        <fullName evidence="6">MADS-box domain-containing protein</fullName>
    </recommendedName>
</protein>
<dbReference type="Proteomes" id="UP000626092">
    <property type="component" value="Unassembled WGS sequence"/>
</dbReference>
<dbReference type="GO" id="GO:0000981">
    <property type="term" value="F:DNA-binding transcription factor activity, RNA polymerase II-specific"/>
    <property type="evidence" value="ECO:0007669"/>
    <property type="project" value="TreeGrafter"/>
</dbReference>
<dbReference type="PRINTS" id="PR00404">
    <property type="entry name" value="MADSDOMAIN"/>
</dbReference>
<dbReference type="InterPro" id="IPR036879">
    <property type="entry name" value="TF_MADSbox_sf"/>
</dbReference>
<evidence type="ECO:0000256" key="3">
    <source>
        <dbReference type="ARBA" id="ARBA00023125"/>
    </source>
</evidence>
<feature type="domain" description="MADS-box" evidence="6">
    <location>
        <begin position="91"/>
        <end position="117"/>
    </location>
</feature>
<dbReference type="AlphaFoldDB" id="A0A834G541"/>
<keyword evidence="3" id="KW-0238">DNA-binding</keyword>
<dbReference type="Gene3D" id="1.10.510.10">
    <property type="entry name" value="Transferase(Phosphotransferase) domain 1"/>
    <property type="match status" value="1"/>
</dbReference>
<dbReference type="PANTHER" id="PTHR11945">
    <property type="entry name" value="MADS BOX PROTEIN"/>
    <property type="match status" value="1"/>
</dbReference>
<keyword evidence="8" id="KW-1185">Reference proteome</keyword>
<dbReference type="GO" id="GO:0005634">
    <property type="term" value="C:nucleus"/>
    <property type="evidence" value="ECO:0007669"/>
    <property type="project" value="UniProtKB-SubCell"/>
</dbReference>
<gene>
    <name evidence="7" type="ORF">RHSIM_Rhsim12G0097400</name>
</gene>
<dbReference type="Gene3D" id="3.40.1810.10">
    <property type="entry name" value="Transcription factor, MADS-box"/>
    <property type="match status" value="2"/>
</dbReference>
<evidence type="ECO:0000256" key="5">
    <source>
        <dbReference type="ARBA" id="ARBA00023242"/>
    </source>
</evidence>
<dbReference type="SUPFAM" id="SSF55455">
    <property type="entry name" value="SRF-like"/>
    <property type="match status" value="2"/>
</dbReference>
<dbReference type="SUPFAM" id="SSF56112">
    <property type="entry name" value="Protein kinase-like (PK-like)"/>
    <property type="match status" value="1"/>
</dbReference>
<accession>A0A834G541</accession>
<comment type="subcellular location">
    <subcellularLocation>
        <location evidence="1">Nucleus</location>
    </subcellularLocation>
</comment>
<dbReference type="GO" id="GO:0046983">
    <property type="term" value="F:protein dimerization activity"/>
    <property type="evidence" value="ECO:0007669"/>
    <property type="project" value="InterPro"/>
</dbReference>
<dbReference type="Pfam" id="PF00319">
    <property type="entry name" value="SRF-TF"/>
    <property type="match status" value="2"/>
</dbReference>